<evidence type="ECO:0000313" key="3">
    <source>
        <dbReference type="EMBL" id="KAF2726738.1"/>
    </source>
</evidence>
<evidence type="ECO:0000256" key="1">
    <source>
        <dbReference type="SAM" id="MobiDB-lite"/>
    </source>
</evidence>
<feature type="transmembrane region" description="Helical" evidence="2">
    <location>
        <begin position="82"/>
        <end position="102"/>
    </location>
</feature>
<sequence>MAEMATISNRSSPGNIIVLHLTMIGVCFMIKSLHVFVFAYNYHKHRMSGANNLTCCMLLGLATLLILRSASSKAATKTSNDIFLASILMQYVCILAFIWESLQSLYHRTRAPSSSVGPVLESGGDPVMDLP</sequence>
<evidence type="ECO:0000256" key="2">
    <source>
        <dbReference type="SAM" id="Phobius"/>
    </source>
</evidence>
<keyword evidence="4" id="KW-1185">Reference proteome</keyword>
<accession>A0A9P4QGA3</accession>
<feature type="region of interest" description="Disordered" evidence="1">
    <location>
        <begin position="112"/>
        <end position="131"/>
    </location>
</feature>
<comment type="caution">
    <text evidence="3">The sequence shown here is derived from an EMBL/GenBank/DDBJ whole genome shotgun (WGS) entry which is preliminary data.</text>
</comment>
<protein>
    <submittedName>
        <fullName evidence="3">Uncharacterized protein</fullName>
    </submittedName>
</protein>
<dbReference type="Proteomes" id="UP000799444">
    <property type="component" value="Unassembled WGS sequence"/>
</dbReference>
<keyword evidence="2" id="KW-0812">Transmembrane</keyword>
<feature type="transmembrane region" description="Helical" evidence="2">
    <location>
        <begin position="16"/>
        <end position="40"/>
    </location>
</feature>
<reference evidence="3" key="1">
    <citation type="journal article" date="2020" name="Stud. Mycol.">
        <title>101 Dothideomycetes genomes: a test case for predicting lifestyles and emergence of pathogens.</title>
        <authorList>
            <person name="Haridas S."/>
            <person name="Albert R."/>
            <person name="Binder M."/>
            <person name="Bloem J."/>
            <person name="Labutti K."/>
            <person name="Salamov A."/>
            <person name="Andreopoulos B."/>
            <person name="Baker S."/>
            <person name="Barry K."/>
            <person name="Bills G."/>
            <person name="Bluhm B."/>
            <person name="Cannon C."/>
            <person name="Castanera R."/>
            <person name="Culley D."/>
            <person name="Daum C."/>
            <person name="Ezra D."/>
            <person name="Gonzalez J."/>
            <person name="Henrissat B."/>
            <person name="Kuo A."/>
            <person name="Liang C."/>
            <person name="Lipzen A."/>
            <person name="Lutzoni F."/>
            <person name="Magnuson J."/>
            <person name="Mondo S."/>
            <person name="Nolan M."/>
            <person name="Ohm R."/>
            <person name="Pangilinan J."/>
            <person name="Park H.-J."/>
            <person name="Ramirez L."/>
            <person name="Alfaro M."/>
            <person name="Sun H."/>
            <person name="Tritt A."/>
            <person name="Yoshinaga Y."/>
            <person name="Zwiers L.-H."/>
            <person name="Turgeon B."/>
            <person name="Goodwin S."/>
            <person name="Spatafora J."/>
            <person name="Crous P."/>
            <person name="Grigoriev I."/>
        </authorList>
    </citation>
    <scope>NUCLEOTIDE SEQUENCE</scope>
    <source>
        <strain evidence="3">CBS 125425</strain>
    </source>
</reference>
<feature type="transmembrane region" description="Helical" evidence="2">
    <location>
        <begin position="52"/>
        <end position="70"/>
    </location>
</feature>
<dbReference type="AlphaFoldDB" id="A0A9P4QGA3"/>
<gene>
    <name evidence="3" type="ORF">EJ04DRAFT_530016</name>
</gene>
<name>A0A9P4QGA3_9PLEO</name>
<proteinExistence type="predicted"/>
<organism evidence="3 4">
    <name type="scientific">Polyplosphaeria fusca</name>
    <dbReference type="NCBI Taxonomy" id="682080"/>
    <lineage>
        <taxon>Eukaryota</taxon>
        <taxon>Fungi</taxon>
        <taxon>Dikarya</taxon>
        <taxon>Ascomycota</taxon>
        <taxon>Pezizomycotina</taxon>
        <taxon>Dothideomycetes</taxon>
        <taxon>Pleosporomycetidae</taxon>
        <taxon>Pleosporales</taxon>
        <taxon>Tetraplosphaeriaceae</taxon>
        <taxon>Polyplosphaeria</taxon>
    </lineage>
</organism>
<dbReference type="EMBL" id="ML996398">
    <property type="protein sequence ID" value="KAF2726738.1"/>
    <property type="molecule type" value="Genomic_DNA"/>
</dbReference>
<evidence type="ECO:0000313" key="4">
    <source>
        <dbReference type="Proteomes" id="UP000799444"/>
    </source>
</evidence>
<keyword evidence="2" id="KW-1133">Transmembrane helix</keyword>
<keyword evidence="2" id="KW-0472">Membrane</keyword>